<keyword evidence="1" id="KW-0489">Methyltransferase</keyword>
<keyword evidence="2" id="KW-0808">Transferase</keyword>
<evidence type="ECO:0000313" key="8">
    <source>
        <dbReference type="Proteomes" id="UP001154282"/>
    </source>
</evidence>
<dbReference type="EMBL" id="CAMGYJ010000002">
    <property type="protein sequence ID" value="CAI0388195.1"/>
    <property type="molecule type" value="Genomic_DNA"/>
</dbReference>
<dbReference type="SUPFAM" id="SSF53335">
    <property type="entry name" value="S-adenosyl-L-methionine-dependent methyltransferases"/>
    <property type="match status" value="1"/>
</dbReference>
<proteinExistence type="predicted"/>
<dbReference type="CDD" id="cd02440">
    <property type="entry name" value="AdoMet_MTases"/>
    <property type="match status" value="1"/>
</dbReference>
<gene>
    <name evidence="7" type="ORF">LITE_LOCUS5750</name>
</gene>
<feature type="domain" description="O-methyltransferase dimerisation" evidence="6">
    <location>
        <begin position="16"/>
        <end position="101"/>
    </location>
</feature>
<dbReference type="PANTHER" id="PTHR11746">
    <property type="entry name" value="O-METHYLTRANSFERASE"/>
    <property type="match status" value="1"/>
</dbReference>
<comment type="caution">
    <text evidence="7">The sequence shown here is derived from an EMBL/GenBank/DDBJ whole genome shotgun (WGS) entry which is preliminary data.</text>
</comment>
<feature type="domain" description="O-methyltransferase C-terminal" evidence="5">
    <location>
        <begin position="133"/>
        <end position="356"/>
    </location>
</feature>
<dbReference type="Pfam" id="PF00891">
    <property type="entry name" value="Methyltransf_2"/>
    <property type="match status" value="1"/>
</dbReference>
<dbReference type="Gene3D" id="3.40.50.150">
    <property type="entry name" value="Vaccinia Virus protein VP39"/>
    <property type="match status" value="1"/>
</dbReference>
<dbReference type="InterPro" id="IPR016461">
    <property type="entry name" value="COMT-like"/>
</dbReference>
<dbReference type="Gene3D" id="1.10.10.10">
    <property type="entry name" value="Winged helix-like DNA-binding domain superfamily/Winged helix DNA-binding domain"/>
    <property type="match status" value="1"/>
</dbReference>
<evidence type="ECO:0000256" key="4">
    <source>
        <dbReference type="PIRSR" id="PIRSR005739-1"/>
    </source>
</evidence>
<keyword evidence="8" id="KW-1185">Reference proteome</keyword>
<evidence type="ECO:0000259" key="6">
    <source>
        <dbReference type="Pfam" id="PF08100"/>
    </source>
</evidence>
<keyword evidence="3" id="KW-0949">S-adenosyl-L-methionine</keyword>
<dbReference type="Proteomes" id="UP001154282">
    <property type="component" value="Unassembled WGS sequence"/>
</dbReference>
<dbReference type="Pfam" id="PF08100">
    <property type="entry name" value="Dimerisation"/>
    <property type="match status" value="1"/>
</dbReference>
<organism evidence="7 8">
    <name type="scientific">Linum tenue</name>
    <dbReference type="NCBI Taxonomy" id="586396"/>
    <lineage>
        <taxon>Eukaryota</taxon>
        <taxon>Viridiplantae</taxon>
        <taxon>Streptophyta</taxon>
        <taxon>Embryophyta</taxon>
        <taxon>Tracheophyta</taxon>
        <taxon>Spermatophyta</taxon>
        <taxon>Magnoliopsida</taxon>
        <taxon>eudicotyledons</taxon>
        <taxon>Gunneridae</taxon>
        <taxon>Pentapetalae</taxon>
        <taxon>rosids</taxon>
        <taxon>fabids</taxon>
        <taxon>Malpighiales</taxon>
        <taxon>Linaceae</taxon>
        <taxon>Linum</taxon>
    </lineage>
</organism>
<evidence type="ECO:0000313" key="7">
    <source>
        <dbReference type="EMBL" id="CAI0388195.1"/>
    </source>
</evidence>
<accession>A0AAV0HSI4</accession>
<evidence type="ECO:0000256" key="2">
    <source>
        <dbReference type="ARBA" id="ARBA00022679"/>
    </source>
</evidence>
<protein>
    <submittedName>
        <fullName evidence="7">Uncharacterized protein</fullName>
    </submittedName>
</protein>
<dbReference type="GO" id="GO:0008171">
    <property type="term" value="F:O-methyltransferase activity"/>
    <property type="evidence" value="ECO:0007669"/>
    <property type="project" value="InterPro"/>
</dbReference>
<name>A0AAV0HSI4_9ROSI</name>
<evidence type="ECO:0000259" key="5">
    <source>
        <dbReference type="Pfam" id="PF00891"/>
    </source>
</evidence>
<dbReference type="AlphaFoldDB" id="A0AAV0HSI4"/>
<evidence type="ECO:0000256" key="3">
    <source>
        <dbReference type="ARBA" id="ARBA00022691"/>
    </source>
</evidence>
<dbReference type="InterPro" id="IPR012967">
    <property type="entry name" value="COMT_dimerisation"/>
</dbReference>
<dbReference type="PROSITE" id="PS51683">
    <property type="entry name" value="SAM_OMT_II"/>
    <property type="match status" value="1"/>
</dbReference>
<dbReference type="InterPro" id="IPR029063">
    <property type="entry name" value="SAM-dependent_MTases_sf"/>
</dbReference>
<sequence>MSSSDIELIEAQGRIWSYSYSFIINKCLKCAIQLGIPDVIHRHSPGPTSLPALASALHLPPSKHDALRRLMRLLVHAAFFKLQEAEDHYYYSLTPASELLLLPDDRAEAEVLKAPPVHLFLGTDHGDDELGIWRSLSAWFRRSDGAAPVEAVLGMSFWDAMAREPSLMQTFYGAMSGDSKLVARVLVSDCCKELFRGVGSLVDVGGGTGTMAAAIARAYPDINCTVFELPQVVPDSQDQEAIIGLPNLQFLGGNMFQENIPHGDALLLKWVLHNWDDDNCVKILKKCREAVLPSHGSNAKSGKVILIDMVVGNNQPKGGDFSQVQLCSDLLMMCLLNGKERTETELNNLLMAAGFSGYKIVRAIGPRSIIEAYP</sequence>
<dbReference type="SUPFAM" id="SSF46785">
    <property type="entry name" value="Winged helix' DNA-binding domain"/>
    <property type="match status" value="1"/>
</dbReference>
<dbReference type="PIRSF" id="PIRSF005739">
    <property type="entry name" value="O-mtase"/>
    <property type="match status" value="1"/>
</dbReference>
<dbReference type="InterPro" id="IPR001077">
    <property type="entry name" value="COMT_C"/>
</dbReference>
<dbReference type="GO" id="GO:0046983">
    <property type="term" value="F:protein dimerization activity"/>
    <property type="evidence" value="ECO:0007669"/>
    <property type="project" value="InterPro"/>
</dbReference>
<dbReference type="InterPro" id="IPR036390">
    <property type="entry name" value="WH_DNA-bd_sf"/>
</dbReference>
<dbReference type="GO" id="GO:0032259">
    <property type="term" value="P:methylation"/>
    <property type="evidence" value="ECO:0007669"/>
    <property type="project" value="UniProtKB-KW"/>
</dbReference>
<feature type="active site" description="Proton acceptor" evidence="4">
    <location>
        <position position="273"/>
    </location>
</feature>
<dbReference type="InterPro" id="IPR036388">
    <property type="entry name" value="WH-like_DNA-bd_sf"/>
</dbReference>
<reference evidence="7" key="1">
    <citation type="submission" date="2022-08" db="EMBL/GenBank/DDBJ databases">
        <authorList>
            <person name="Gutierrez-Valencia J."/>
        </authorList>
    </citation>
    <scope>NUCLEOTIDE SEQUENCE</scope>
</reference>
<evidence type="ECO:0000256" key="1">
    <source>
        <dbReference type="ARBA" id="ARBA00022603"/>
    </source>
</evidence>